<proteinExistence type="predicted"/>
<accession>A0AAJ6NWQ2</accession>
<organism evidence="1 2">
    <name type="scientific">Halotia branconii CENA392</name>
    <dbReference type="NCBI Taxonomy" id="1539056"/>
    <lineage>
        <taxon>Bacteria</taxon>
        <taxon>Bacillati</taxon>
        <taxon>Cyanobacteriota</taxon>
        <taxon>Cyanophyceae</taxon>
        <taxon>Nostocales</taxon>
        <taxon>Nodulariaceae</taxon>
        <taxon>Halotia</taxon>
    </lineage>
</organism>
<gene>
    <name evidence="1" type="ORF">QI031_12040</name>
</gene>
<evidence type="ECO:0000313" key="2">
    <source>
        <dbReference type="Proteomes" id="UP001223520"/>
    </source>
</evidence>
<evidence type="ECO:0000313" key="1">
    <source>
        <dbReference type="EMBL" id="WGV28150.1"/>
    </source>
</evidence>
<dbReference type="EMBL" id="CP124543">
    <property type="protein sequence ID" value="WGV28150.1"/>
    <property type="molecule type" value="Genomic_DNA"/>
</dbReference>
<dbReference type="KEGG" id="hbq:QI031_12040"/>
<keyword evidence="2" id="KW-1185">Reference proteome</keyword>
<name>A0AAJ6NWQ2_9CYAN</name>
<dbReference type="RefSeq" id="WP_281485382.1">
    <property type="nucleotide sequence ID" value="NZ_CP124543.1"/>
</dbReference>
<reference evidence="1 2" key="1">
    <citation type="journal article" date="2023" name="Limnol Oceanogr Lett">
        <title>Environmental adaptations by the intertidal Antarctic cyanobacterium Halotia branconii CENA392 as revealed using long-read genome sequencing.</title>
        <authorList>
            <person name="Dextro R.B."/>
            <person name="Delbaje E."/>
            <person name="Freitas P.N.N."/>
            <person name="Geraldes V."/>
            <person name="Pinto E."/>
            <person name="Long P.F."/>
            <person name="Fiore M.F."/>
        </authorList>
    </citation>
    <scope>NUCLEOTIDE SEQUENCE [LARGE SCALE GENOMIC DNA]</scope>
    <source>
        <strain evidence="1 2">CENA392</strain>
    </source>
</reference>
<sequence length="91" mass="10059">MLRDLRRMQAKGLSKIEVDVLAGEPSQIEQLIAENKRAFMRSQAIKTGMKRANNWGQHVGRPSIGESVEEFLAKPSSQRVVAALNGGLSLR</sequence>
<dbReference type="AlphaFoldDB" id="A0AAJ6NWQ2"/>
<dbReference type="Proteomes" id="UP001223520">
    <property type="component" value="Chromosome"/>
</dbReference>
<protein>
    <submittedName>
        <fullName evidence="1">Uncharacterized protein</fullName>
    </submittedName>
</protein>